<proteinExistence type="predicted"/>
<keyword evidence="2" id="KW-1185">Reference proteome</keyword>
<dbReference type="EMBL" id="JAIQCJ010002596">
    <property type="protein sequence ID" value="KAJ8775640.1"/>
    <property type="molecule type" value="Genomic_DNA"/>
</dbReference>
<organism evidence="1 2">
    <name type="scientific">Eschrichtius robustus</name>
    <name type="common">California gray whale</name>
    <name type="synonym">Eschrichtius gibbosus</name>
    <dbReference type="NCBI Taxonomy" id="9764"/>
    <lineage>
        <taxon>Eukaryota</taxon>
        <taxon>Metazoa</taxon>
        <taxon>Chordata</taxon>
        <taxon>Craniata</taxon>
        <taxon>Vertebrata</taxon>
        <taxon>Euteleostomi</taxon>
        <taxon>Mammalia</taxon>
        <taxon>Eutheria</taxon>
        <taxon>Laurasiatheria</taxon>
        <taxon>Artiodactyla</taxon>
        <taxon>Whippomorpha</taxon>
        <taxon>Cetacea</taxon>
        <taxon>Mysticeti</taxon>
        <taxon>Eschrichtiidae</taxon>
        <taxon>Eschrichtius</taxon>
    </lineage>
</organism>
<sequence length="157" mass="18493">PPFSITKEFILRLNQTKNPKEEEELLDIARKNLIKCKCEMLMKYFSQIIFLTIALSFSGELYCKYPNIVSNVQCILKIMEIVCKRELPSQSIFSPVEDKNVDSEMEHLQLTQEGYEINHLLWHCVAAWTCVQKNSPQLNKVLEHLIFHKAQLQEKHW</sequence>
<dbReference type="PANTHER" id="PTHR28651:SF1">
    <property type="entry name" value="TRANSMEMBRANE PROTEIN 232"/>
    <property type="match status" value="1"/>
</dbReference>
<dbReference type="PANTHER" id="PTHR28651">
    <property type="entry name" value="TRANSMEMBRANE PROTEIN 232"/>
    <property type="match status" value="1"/>
</dbReference>
<evidence type="ECO:0000313" key="2">
    <source>
        <dbReference type="Proteomes" id="UP001159641"/>
    </source>
</evidence>
<feature type="non-terminal residue" evidence="1">
    <location>
        <position position="1"/>
    </location>
</feature>
<gene>
    <name evidence="1" type="ORF">J1605_016188</name>
</gene>
<reference evidence="1 2" key="1">
    <citation type="submission" date="2022-11" db="EMBL/GenBank/DDBJ databases">
        <title>Whole genome sequence of Eschrichtius robustus ER-17-0199.</title>
        <authorList>
            <person name="Bruniche-Olsen A."/>
            <person name="Black A.N."/>
            <person name="Fields C.J."/>
            <person name="Walden K."/>
            <person name="Dewoody J.A."/>
        </authorList>
    </citation>
    <scope>NUCLEOTIDE SEQUENCE [LARGE SCALE GENOMIC DNA]</scope>
    <source>
        <strain evidence="1">ER-17-0199</strain>
        <tissue evidence="1">Blubber</tissue>
    </source>
</reference>
<comment type="caution">
    <text evidence="1">The sequence shown here is derived from an EMBL/GenBank/DDBJ whole genome shotgun (WGS) entry which is preliminary data.</text>
</comment>
<dbReference type="InterPro" id="IPR031747">
    <property type="entry name" value="TMEM232"/>
</dbReference>
<protein>
    <submittedName>
        <fullName evidence="1">Uncharacterized protein</fullName>
    </submittedName>
</protein>
<dbReference type="Pfam" id="PF15877">
    <property type="entry name" value="TMEM232"/>
    <property type="match status" value="2"/>
</dbReference>
<evidence type="ECO:0000313" key="1">
    <source>
        <dbReference type="EMBL" id="KAJ8775640.1"/>
    </source>
</evidence>
<dbReference type="Proteomes" id="UP001159641">
    <property type="component" value="Unassembled WGS sequence"/>
</dbReference>
<name>A0AB34G9D7_ESCRO</name>
<dbReference type="AlphaFoldDB" id="A0AB34G9D7"/>
<accession>A0AB34G9D7</accession>